<keyword evidence="2" id="KW-1185">Reference proteome</keyword>
<dbReference type="EMBL" id="CM023485">
    <property type="protein sequence ID" value="KAH6930792.1"/>
    <property type="molecule type" value="Genomic_DNA"/>
</dbReference>
<comment type="caution">
    <text evidence="1">The sequence shown here is derived from an EMBL/GenBank/DDBJ whole genome shotgun (WGS) entry which is preliminary data.</text>
</comment>
<evidence type="ECO:0000313" key="2">
    <source>
        <dbReference type="Proteomes" id="UP000821845"/>
    </source>
</evidence>
<evidence type="ECO:0000313" key="1">
    <source>
        <dbReference type="EMBL" id="KAH6930792.1"/>
    </source>
</evidence>
<protein>
    <submittedName>
        <fullName evidence="1">Uncharacterized protein</fullName>
    </submittedName>
</protein>
<name>A0ACB7S9P7_HYAAI</name>
<sequence>MVQACFGAAARDARSAHKKALLLNGLGVESLHVYLWAMENNTQPRLDRGTKERPAAVPRSIGQTLLG</sequence>
<dbReference type="Proteomes" id="UP000821845">
    <property type="component" value="Chromosome 5"/>
</dbReference>
<reference evidence="1" key="1">
    <citation type="submission" date="2020-05" db="EMBL/GenBank/DDBJ databases">
        <title>Large-scale comparative analyses of tick genomes elucidate their genetic diversity and vector capacities.</title>
        <authorList>
            <person name="Jia N."/>
            <person name="Wang J."/>
            <person name="Shi W."/>
            <person name="Du L."/>
            <person name="Sun Y."/>
            <person name="Zhan W."/>
            <person name="Jiang J."/>
            <person name="Wang Q."/>
            <person name="Zhang B."/>
            <person name="Ji P."/>
            <person name="Sakyi L.B."/>
            <person name="Cui X."/>
            <person name="Yuan T."/>
            <person name="Jiang B."/>
            <person name="Yang W."/>
            <person name="Lam T.T.-Y."/>
            <person name="Chang Q."/>
            <person name="Ding S."/>
            <person name="Wang X."/>
            <person name="Zhu J."/>
            <person name="Ruan X."/>
            <person name="Zhao L."/>
            <person name="Wei J."/>
            <person name="Que T."/>
            <person name="Du C."/>
            <person name="Cheng J."/>
            <person name="Dai P."/>
            <person name="Han X."/>
            <person name="Huang E."/>
            <person name="Gao Y."/>
            <person name="Liu J."/>
            <person name="Shao H."/>
            <person name="Ye R."/>
            <person name="Li L."/>
            <person name="Wei W."/>
            <person name="Wang X."/>
            <person name="Wang C."/>
            <person name="Yang T."/>
            <person name="Huo Q."/>
            <person name="Li W."/>
            <person name="Guo W."/>
            <person name="Chen H."/>
            <person name="Zhou L."/>
            <person name="Ni X."/>
            <person name="Tian J."/>
            <person name="Zhou Y."/>
            <person name="Sheng Y."/>
            <person name="Liu T."/>
            <person name="Pan Y."/>
            <person name="Xia L."/>
            <person name="Li J."/>
            <person name="Zhao F."/>
            <person name="Cao W."/>
        </authorList>
    </citation>
    <scope>NUCLEOTIDE SEQUENCE</scope>
    <source>
        <strain evidence="1">Hyas-2018</strain>
    </source>
</reference>
<gene>
    <name evidence="1" type="ORF">HPB50_018796</name>
</gene>
<accession>A0ACB7S9P7</accession>
<organism evidence="1 2">
    <name type="scientific">Hyalomma asiaticum</name>
    <name type="common">Tick</name>
    <dbReference type="NCBI Taxonomy" id="266040"/>
    <lineage>
        <taxon>Eukaryota</taxon>
        <taxon>Metazoa</taxon>
        <taxon>Ecdysozoa</taxon>
        <taxon>Arthropoda</taxon>
        <taxon>Chelicerata</taxon>
        <taxon>Arachnida</taxon>
        <taxon>Acari</taxon>
        <taxon>Parasitiformes</taxon>
        <taxon>Ixodida</taxon>
        <taxon>Ixodoidea</taxon>
        <taxon>Ixodidae</taxon>
        <taxon>Hyalomminae</taxon>
        <taxon>Hyalomma</taxon>
    </lineage>
</organism>
<proteinExistence type="predicted"/>